<gene>
    <name evidence="4" type="ORF">EGR_02527</name>
</gene>
<feature type="transmembrane region" description="Helical" evidence="2">
    <location>
        <begin position="20"/>
        <end position="41"/>
    </location>
</feature>
<keyword evidence="2" id="KW-1133">Transmembrane helix</keyword>
<evidence type="ECO:0000313" key="5">
    <source>
        <dbReference type="Proteomes" id="UP000019149"/>
    </source>
</evidence>
<dbReference type="SMART" id="SM00164">
    <property type="entry name" value="TBC"/>
    <property type="match status" value="1"/>
</dbReference>
<reference evidence="4 5" key="1">
    <citation type="journal article" date="2013" name="Nat. Genet.">
        <title>The genome of the hydatid tapeworm Echinococcus granulosus.</title>
        <authorList>
            <person name="Zheng H."/>
            <person name="Zhang W."/>
            <person name="Zhang L."/>
            <person name="Zhang Z."/>
            <person name="Li J."/>
            <person name="Lu G."/>
            <person name="Zhu Y."/>
            <person name="Wang Y."/>
            <person name="Huang Y."/>
            <person name="Liu J."/>
            <person name="Kang H."/>
            <person name="Chen J."/>
            <person name="Wang L."/>
            <person name="Chen A."/>
            <person name="Yu S."/>
            <person name="Gao Z."/>
            <person name="Jin L."/>
            <person name="Gu W."/>
            <person name="Wang Z."/>
            <person name="Zhao L."/>
            <person name="Shi B."/>
            <person name="Wen H."/>
            <person name="Lin R."/>
            <person name="Jones M.K."/>
            <person name="Brejova B."/>
            <person name="Vinar T."/>
            <person name="Zhao G."/>
            <person name="McManus D.P."/>
            <person name="Chen Z."/>
            <person name="Zhou Y."/>
            <person name="Wang S."/>
        </authorList>
    </citation>
    <scope>NUCLEOTIDE SEQUENCE [LARGE SCALE GENOMIC DNA]</scope>
</reference>
<dbReference type="EMBL" id="APAU02000011">
    <property type="protein sequence ID" value="EUB62731.1"/>
    <property type="molecule type" value="Genomic_DNA"/>
</dbReference>
<dbReference type="OrthoDB" id="10264062at2759"/>
<dbReference type="PANTHER" id="PTHR22957:SF645">
    <property type="entry name" value="LD27216P"/>
    <property type="match status" value="1"/>
</dbReference>
<dbReference type="PANTHER" id="PTHR22957">
    <property type="entry name" value="TBC1 DOMAIN FAMILY MEMBER GTPASE-ACTIVATING PROTEIN"/>
    <property type="match status" value="1"/>
</dbReference>
<sequence length="824" mass="93105">MIKLFGPDPLLHRYCGMLVYYNGFLIIAIMNISYCSIGISLDPPLLFGRLAKCTAASHRHGWRINLKLVTSFFKSELAGFCCHIRIYGALDFLRYLRFICSTSFQAFPEETCNKWCHVNFTADAESVSGTLFLLPPNSEDTIIQWIADSDSLLERQASPKIPLSSISQVERRRLSFNRRCTCIFLRTNQNEIFGPFEFTQGGSIDFIKKLQSHIDLQQVSSDPEVYRATRRTTTYQLPTSDFSSSPMSVIHGVGTKLMSVFEGLRVSTDAALNSVGVYDGTTSWRRSPNTEGFLDPDLIAQRTMTNQIYADRLQLDEPLTSIAAPDDAEYQLISCPPRPICIPNLKPVPRRHPVTLAMWQRHLDRDGRVTVAEKLQTSIYNGGIEPDLRPIAWKYLFGYLKWDFTKEENAKRVQAKHQHYHIMKTFWRSMSPKQVRNSCVFRGRKSIIEKDTYRTDRQTALFRDNSSGALTRLYNILMTYTFYNPDLGYSQGMNDLLAVIMSVIDGEEDAFWCFAGLLDHISGHFSDDSSVLSSQFVGLFKLIEILMPRFARFLREKEATSMSFCFRWFFIIFKREFSYDDIKILWETLYSGVAPRNFQLLIAVAIFDSEAETIIRSCSDISQILQHINGLSERINLQNVLSRAQGIYNQLLEIKDHLPNEVAVCLGFALPAVTSAGIATSTSSDACHDNEEDFLPAIEDCGFGLEPTAASPSSSSFHSDLEVGEDIVISGRHGVTPATIEDNILEFLFSTKSWVEVACLEYLGGKLKIGTHRKGMAYCEDGFWLKPRASWLTVLSEDTTNACDVRAAAVHLIGLCAPQVSLFV</sequence>
<dbReference type="PROSITE" id="PS50086">
    <property type="entry name" value="TBC_RABGAP"/>
    <property type="match status" value="1"/>
</dbReference>
<protein>
    <submittedName>
        <fullName evidence="4">TBC1 domain-containing protein</fullName>
    </submittedName>
</protein>
<comment type="caution">
    <text evidence="4">The sequence shown here is derived from an EMBL/GenBank/DDBJ whole genome shotgun (WGS) entry which is preliminary data.</text>
</comment>
<evidence type="ECO:0000313" key="4">
    <source>
        <dbReference type="EMBL" id="EUB62731.1"/>
    </source>
</evidence>
<dbReference type="OMA" id="IQWIADS"/>
<dbReference type="Pfam" id="PF00566">
    <property type="entry name" value="RabGAP-TBC"/>
    <property type="match status" value="1"/>
</dbReference>
<dbReference type="InterPro" id="IPR035969">
    <property type="entry name" value="Rab-GAP_TBC_sf"/>
</dbReference>
<keyword evidence="1" id="KW-0343">GTPase activation</keyword>
<accession>W6UPL9</accession>
<keyword evidence="2" id="KW-0812">Transmembrane</keyword>
<dbReference type="Gene3D" id="1.10.8.270">
    <property type="entry name" value="putative rabgap domain of human tbc1 domain family member 14 like domains"/>
    <property type="match status" value="1"/>
</dbReference>
<dbReference type="SUPFAM" id="SSF47923">
    <property type="entry name" value="Ypt/Rab-GAP domain of gyp1p"/>
    <property type="match status" value="2"/>
</dbReference>
<evidence type="ECO:0000256" key="2">
    <source>
        <dbReference type="SAM" id="Phobius"/>
    </source>
</evidence>
<evidence type="ECO:0000259" key="3">
    <source>
        <dbReference type="PROSITE" id="PS50086"/>
    </source>
</evidence>
<feature type="domain" description="Rab-GAP TBC" evidence="3">
    <location>
        <begin position="383"/>
        <end position="593"/>
    </location>
</feature>
<dbReference type="GO" id="GO:0005096">
    <property type="term" value="F:GTPase activator activity"/>
    <property type="evidence" value="ECO:0007669"/>
    <property type="project" value="UniProtKB-KW"/>
</dbReference>
<name>W6UPL9_ECHGR</name>
<dbReference type="KEGG" id="egl:EGR_02527"/>
<dbReference type="CTD" id="36338242"/>
<dbReference type="GeneID" id="36338242"/>
<dbReference type="RefSeq" id="XP_024353927.1">
    <property type="nucleotide sequence ID" value="XM_024491776.1"/>
</dbReference>
<dbReference type="InterPro" id="IPR000195">
    <property type="entry name" value="Rab-GAP-TBC_dom"/>
</dbReference>
<dbReference type="Proteomes" id="UP000019149">
    <property type="component" value="Unassembled WGS sequence"/>
</dbReference>
<dbReference type="STRING" id="6210.W6UPL9"/>
<dbReference type="Gene3D" id="1.10.472.80">
    <property type="entry name" value="Ypt/Rab-GAP domain of gyp1p, domain 3"/>
    <property type="match status" value="1"/>
</dbReference>
<dbReference type="AlphaFoldDB" id="W6UPL9"/>
<organism evidence="4 5">
    <name type="scientific">Echinococcus granulosus</name>
    <name type="common">Hydatid tapeworm</name>
    <dbReference type="NCBI Taxonomy" id="6210"/>
    <lineage>
        <taxon>Eukaryota</taxon>
        <taxon>Metazoa</taxon>
        <taxon>Spiralia</taxon>
        <taxon>Lophotrochozoa</taxon>
        <taxon>Platyhelminthes</taxon>
        <taxon>Cestoda</taxon>
        <taxon>Eucestoda</taxon>
        <taxon>Cyclophyllidea</taxon>
        <taxon>Taeniidae</taxon>
        <taxon>Echinococcus</taxon>
        <taxon>Echinococcus granulosus group</taxon>
    </lineage>
</organism>
<keyword evidence="2" id="KW-0472">Membrane</keyword>
<evidence type="ECO:0000256" key="1">
    <source>
        <dbReference type="ARBA" id="ARBA00022468"/>
    </source>
</evidence>
<keyword evidence="5" id="KW-1185">Reference proteome</keyword>
<proteinExistence type="predicted"/>